<sequence length="289" mass="30863">MKIKLLLFTFLFTSYYSVGQVVAGHLDNFEDGTVQGWNIDLFGAGAPNPPININTAGPAGVDDNFLQYTTTGSPGGPGSKMIVFQFDSNWMGNYTSQSIVAIKLDVKAEASNINLRVAFNGDGGEMCTTNAVVIPAGSGWNSVTIPISSSDFTLVDGGSNVSATLANVTEMRILSSPTPAWRGQAFPGVPTTMGLDNITASTTLGVNEVTQLKDFKISPNPSKSKLNLIFPASDNAFKLDVFDVLGKKILSKEVSKLSSSIDVSKWNNGVYLVRITSENGTQTKRFVKQ</sequence>
<protein>
    <recommendedName>
        <fullName evidence="3">Secretion system C-terminal sorting domain-containing protein</fullName>
    </recommendedName>
</protein>
<evidence type="ECO:0000256" key="2">
    <source>
        <dbReference type="SAM" id="SignalP"/>
    </source>
</evidence>
<dbReference type="Proteomes" id="UP000598120">
    <property type="component" value="Unassembled WGS sequence"/>
</dbReference>
<gene>
    <name evidence="4" type="ORF">GCM10011531_03150</name>
</gene>
<proteinExistence type="predicted"/>
<dbReference type="NCBIfam" id="TIGR04183">
    <property type="entry name" value="Por_Secre_tail"/>
    <property type="match status" value="1"/>
</dbReference>
<keyword evidence="5" id="KW-1185">Reference proteome</keyword>
<keyword evidence="1 2" id="KW-0732">Signal</keyword>
<accession>A0A8J2TJY5</accession>
<reference evidence="4 5" key="1">
    <citation type="journal article" date="2014" name="Int. J. Syst. Evol. Microbiol.">
        <title>Complete genome sequence of Corynebacterium casei LMG S-19264T (=DSM 44701T), isolated from a smear-ripened cheese.</title>
        <authorList>
            <consortium name="US DOE Joint Genome Institute (JGI-PGF)"/>
            <person name="Walter F."/>
            <person name="Albersmeier A."/>
            <person name="Kalinowski J."/>
            <person name="Ruckert C."/>
        </authorList>
    </citation>
    <scope>NUCLEOTIDE SEQUENCE [LARGE SCALE GENOMIC DNA]</scope>
    <source>
        <strain evidence="4 5">CGMCC 1.15295</strain>
    </source>
</reference>
<evidence type="ECO:0000313" key="4">
    <source>
        <dbReference type="EMBL" id="GFZ77208.1"/>
    </source>
</evidence>
<dbReference type="AlphaFoldDB" id="A0A8J2TJY5"/>
<feature type="signal peptide" evidence="2">
    <location>
        <begin position="1"/>
        <end position="19"/>
    </location>
</feature>
<comment type="caution">
    <text evidence="4">The sequence shown here is derived from an EMBL/GenBank/DDBJ whole genome shotgun (WGS) entry which is preliminary data.</text>
</comment>
<organism evidence="4 5">
    <name type="scientific">Aquaticitalea lipolytica</name>
    <dbReference type="NCBI Taxonomy" id="1247562"/>
    <lineage>
        <taxon>Bacteria</taxon>
        <taxon>Pseudomonadati</taxon>
        <taxon>Bacteroidota</taxon>
        <taxon>Flavobacteriia</taxon>
        <taxon>Flavobacteriales</taxon>
        <taxon>Flavobacteriaceae</taxon>
        <taxon>Aquaticitalea</taxon>
    </lineage>
</organism>
<name>A0A8J2TJY5_9FLAO</name>
<feature type="domain" description="Secretion system C-terminal sorting" evidence="3">
    <location>
        <begin position="217"/>
        <end position="287"/>
    </location>
</feature>
<feature type="chain" id="PRO_5035230426" description="Secretion system C-terminal sorting domain-containing protein" evidence="2">
    <location>
        <begin position="20"/>
        <end position="289"/>
    </location>
</feature>
<evidence type="ECO:0000259" key="3">
    <source>
        <dbReference type="Pfam" id="PF18962"/>
    </source>
</evidence>
<evidence type="ECO:0000256" key="1">
    <source>
        <dbReference type="ARBA" id="ARBA00022729"/>
    </source>
</evidence>
<dbReference type="RefSeq" id="WP_188604582.1">
    <property type="nucleotide sequence ID" value="NZ_BMIC01000001.1"/>
</dbReference>
<evidence type="ECO:0000313" key="5">
    <source>
        <dbReference type="Proteomes" id="UP000598120"/>
    </source>
</evidence>
<dbReference type="Pfam" id="PF18962">
    <property type="entry name" value="Por_Secre_tail"/>
    <property type="match status" value="1"/>
</dbReference>
<dbReference type="InterPro" id="IPR026444">
    <property type="entry name" value="Secre_tail"/>
</dbReference>
<dbReference type="EMBL" id="BMIC01000001">
    <property type="protein sequence ID" value="GFZ77208.1"/>
    <property type="molecule type" value="Genomic_DNA"/>
</dbReference>